<keyword evidence="2" id="KW-1185">Reference proteome</keyword>
<accession>A0A9N9DA52</accession>
<dbReference type="Proteomes" id="UP000789570">
    <property type="component" value="Unassembled WGS sequence"/>
</dbReference>
<evidence type="ECO:0000313" key="2">
    <source>
        <dbReference type="Proteomes" id="UP000789570"/>
    </source>
</evidence>
<feature type="non-terminal residue" evidence="1">
    <location>
        <position position="1"/>
    </location>
</feature>
<organism evidence="1 2">
    <name type="scientific">Funneliformis caledonium</name>
    <dbReference type="NCBI Taxonomy" id="1117310"/>
    <lineage>
        <taxon>Eukaryota</taxon>
        <taxon>Fungi</taxon>
        <taxon>Fungi incertae sedis</taxon>
        <taxon>Mucoromycota</taxon>
        <taxon>Glomeromycotina</taxon>
        <taxon>Glomeromycetes</taxon>
        <taxon>Glomerales</taxon>
        <taxon>Glomeraceae</taxon>
        <taxon>Funneliformis</taxon>
    </lineage>
</organism>
<dbReference type="AlphaFoldDB" id="A0A9N9DA52"/>
<reference evidence="1" key="1">
    <citation type="submission" date="2021-06" db="EMBL/GenBank/DDBJ databases">
        <authorList>
            <person name="Kallberg Y."/>
            <person name="Tangrot J."/>
            <person name="Rosling A."/>
        </authorList>
    </citation>
    <scope>NUCLEOTIDE SEQUENCE</scope>
    <source>
        <strain evidence="1">UK204</strain>
    </source>
</reference>
<proteinExistence type="predicted"/>
<dbReference type="EMBL" id="CAJVPQ010003596">
    <property type="protein sequence ID" value="CAG8632523.1"/>
    <property type="molecule type" value="Genomic_DNA"/>
</dbReference>
<gene>
    <name evidence="1" type="ORF">FCALED_LOCUS10146</name>
</gene>
<evidence type="ECO:0000313" key="1">
    <source>
        <dbReference type="EMBL" id="CAG8632523.1"/>
    </source>
</evidence>
<protein>
    <submittedName>
        <fullName evidence="1">56_t:CDS:1</fullName>
    </submittedName>
</protein>
<dbReference type="OrthoDB" id="2447547at2759"/>
<name>A0A9N9DA52_9GLOM</name>
<sequence length="47" mass="5769">QQEDLAEYKRQCRRITDNKKMILKNLFNFDSFSEDMAVEVLKQLQRF</sequence>
<comment type="caution">
    <text evidence="1">The sequence shown here is derived from an EMBL/GenBank/DDBJ whole genome shotgun (WGS) entry which is preliminary data.</text>
</comment>